<feature type="region of interest" description="Disordered" evidence="1">
    <location>
        <begin position="199"/>
        <end position="231"/>
    </location>
</feature>
<accession>A0A915EFV1</accession>
<feature type="region of interest" description="Disordered" evidence="1">
    <location>
        <begin position="111"/>
        <end position="130"/>
    </location>
</feature>
<dbReference type="AlphaFoldDB" id="A0A915EFV1"/>
<evidence type="ECO:0000313" key="3">
    <source>
        <dbReference type="Proteomes" id="UP000887574"/>
    </source>
</evidence>
<evidence type="ECO:0000256" key="1">
    <source>
        <dbReference type="SAM" id="MobiDB-lite"/>
    </source>
</evidence>
<evidence type="ECO:0000256" key="2">
    <source>
        <dbReference type="SAM" id="Phobius"/>
    </source>
</evidence>
<keyword evidence="2" id="KW-0812">Transmembrane</keyword>
<dbReference type="WBParaSite" id="jg4886">
    <property type="protein sequence ID" value="jg4886"/>
    <property type="gene ID" value="jg4886"/>
</dbReference>
<organism evidence="3 4">
    <name type="scientific">Ditylenchus dipsaci</name>
    <dbReference type="NCBI Taxonomy" id="166011"/>
    <lineage>
        <taxon>Eukaryota</taxon>
        <taxon>Metazoa</taxon>
        <taxon>Ecdysozoa</taxon>
        <taxon>Nematoda</taxon>
        <taxon>Chromadorea</taxon>
        <taxon>Rhabditida</taxon>
        <taxon>Tylenchina</taxon>
        <taxon>Tylenchomorpha</taxon>
        <taxon>Sphaerularioidea</taxon>
        <taxon>Anguinidae</taxon>
        <taxon>Anguininae</taxon>
        <taxon>Ditylenchus</taxon>
    </lineage>
</organism>
<evidence type="ECO:0000313" key="4">
    <source>
        <dbReference type="WBParaSite" id="jg4886"/>
    </source>
</evidence>
<feature type="transmembrane region" description="Helical" evidence="2">
    <location>
        <begin position="62"/>
        <end position="85"/>
    </location>
</feature>
<sequence length="298" mass="32294">MAFCRRQQDTVCGKVSCRRQCLAAKCLRQSVCGKVPCGKQRRIQTVILEEKSASKNYALFNWLYILAQALGIGAIALVGCWMGFYREVGLSSTARPPHTSSCPVVVNNNWARKQRKTDQQQKGHAKAGRPRLGHGCVIFQQASQWTSTSARRADRDSGNETSSLSPCHTPMTGSPTHSLPSRSNSFSVTNILRNEAVRAAASAQNGVKPQAMQPKLEPQDMKTGNSQFGWPAEGLPVPGAPTGVANPIHFYQQFAAVAAAAQQQHQQQQCFAAAMAAAARQELCVICGIRPVDTTTVK</sequence>
<proteinExistence type="predicted"/>
<reference evidence="4" key="1">
    <citation type="submission" date="2022-11" db="UniProtKB">
        <authorList>
            <consortium name="WormBaseParasite"/>
        </authorList>
    </citation>
    <scope>IDENTIFICATION</scope>
</reference>
<dbReference type="Proteomes" id="UP000887574">
    <property type="component" value="Unplaced"/>
</dbReference>
<keyword evidence="3" id="KW-1185">Reference proteome</keyword>
<protein>
    <submittedName>
        <fullName evidence="4">Uncharacterized protein</fullName>
    </submittedName>
</protein>
<keyword evidence="2" id="KW-1133">Transmembrane helix</keyword>
<keyword evidence="2" id="KW-0472">Membrane</keyword>
<feature type="region of interest" description="Disordered" evidence="1">
    <location>
        <begin position="147"/>
        <end position="184"/>
    </location>
</feature>
<feature type="compositionally biased region" description="Polar residues" evidence="1">
    <location>
        <begin position="159"/>
        <end position="184"/>
    </location>
</feature>
<name>A0A915EFV1_9BILA</name>